<dbReference type="EMBL" id="LHXL01000067">
    <property type="protein sequence ID" value="KXA88960.1"/>
    <property type="molecule type" value="Genomic_DNA"/>
</dbReference>
<evidence type="ECO:0000256" key="3">
    <source>
        <dbReference type="ARBA" id="ARBA00022777"/>
    </source>
</evidence>
<dbReference type="Proteomes" id="UP000070589">
    <property type="component" value="Unassembled WGS sequence"/>
</dbReference>
<keyword evidence="2 4" id="KW-0808">Transferase</keyword>
<feature type="domain" description="Carbohydrate kinase PfkB" evidence="5">
    <location>
        <begin position="5"/>
        <end position="294"/>
    </location>
</feature>
<reference evidence="6 7" key="1">
    <citation type="journal article" date="2016" name="Sci. Rep.">
        <title>Metabolic traits of an uncultured archaeal lineage -MSBL1- from brine pools of the Red Sea.</title>
        <authorList>
            <person name="Mwirichia R."/>
            <person name="Alam I."/>
            <person name="Rashid M."/>
            <person name="Vinu M."/>
            <person name="Ba-Alawi W."/>
            <person name="Anthony Kamau A."/>
            <person name="Kamanda Ngugi D."/>
            <person name="Goker M."/>
            <person name="Klenk H.P."/>
            <person name="Bajic V."/>
            <person name="Stingl U."/>
        </authorList>
    </citation>
    <scope>NUCLEOTIDE SEQUENCE [LARGE SCALE GENOMIC DNA]</scope>
    <source>
        <strain evidence="6">SCGC-AAA259D14</strain>
    </source>
</reference>
<dbReference type="Gene3D" id="3.40.1190.20">
    <property type="match status" value="1"/>
</dbReference>
<dbReference type="InterPro" id="IPR011611">
    <property type="entry name" value="PfkB_dom"/>
</dbReference>
<evidence type="ECO:0000256" key="1">
    <source>
        <dbReference type="ARBA" id="ARBA00010688"/>
    </source>
</evidence>
<accession>A0A133U449</accession>
<dbReference type="GO" id="GO:0016301">
    <property type="term" value="F:kinase activity"/>
    <property type="evidence" value="ECO:0007669"/>
    <property type="project" value="UniProtKB-KW"/>
</dbReference>
<dbReference type="Pfam" id="PF00294">
    <property type="entry name" value="PfkB"/>
    <property type="match status" value="1"/>
</dbReference>
<evidence type="ECO:0000256" key="2">
    <source>
        <dbReference type="ARBA" id="ARBA00022679"/>
    </source>
</evidence>
<comment type="similarity">
    <text evidence="1 4">Belongs to the carbohydrate kinase PfkB family.</text>
</comment>
<dbReference type="CDD" id="cd01942">
    <property type="entry name" value="ribokinase_group_A"/>
    <property type="match status" value="1"/>
</dbReference>
<dbReference type="InterPro" id="IPR029056">
    <property type="entry name" value="Ribokinase-like"/>
</dbReference>
<dbReference type="PANTHER" id="PTHR10584:SF166">
    <property type="entry name" value="RIBOKINASE"/>
    <property type="match status" value="1"/>
</dbReference>
<dbReference type="SUPFAM" id="SSF53613">
    <property type="entry name" value="Ribokinase-like"/>
    <property type="match status" value="1"/>
</dbReference>
<evidence type="ECO:0000313" key="6">
    <source>
        <dbReference type="EMBL" id="KXA88960.1"/>
    </source>
</evidence>
<dbReference type="PATRIC" id="fig|1698261.3.peg.984"/>
<sequence>MTLDVVGFGALNVDKLYRVNRIARENEESFVTGLTESCGGSAANTIVALGKLGLRTGFVGKLADDREGDLHLEKFKKWNIDTGGIVESKEGRSGRVIGFVDQEGERALYIDPGVNDELELDEIDVSYMREAEFLHLTSFVGERPFLHQCSIVKKITGSVKISLDPGILYARKGLDSLKPILSRAKVVLPSQAEVNILTGEDYRKGARRLIEEGSEIVAVKLGEKGCYVTDGEDNFLVEPYKVEVVDTTGAGDAFSAGFLYGLIKGNNLRKCGEIGNFVASKCIEKSGARAGLPTTLNLG</sequence>
<keyword evidence="3 4" id="KW-0418">Kinase</keyword>
<dbReference type="GO" id="GO:0006796">
    <property type="term" value="P:phosphate-containing compound metabolic process"/>
    <property type="evidence" value="ECO:0007669"/>
    <property type="project" value="UniProtKB-ARBA"/>
</dbReference>
<evidence type="ECO:0000313" key="7">
    <source>
        <dbReference type="Proteomes" id="UP000070589"/>
    </source>
</evidence>
<dbReference type="PANTHER" id="PTHR10584">
    <property type="entry name" value="SUGAR KINASE"/>
    <property type="match status" value="1"/>
</dbReference>
<dbReference type="PROSITE" id="PS00584">
    <property type="entry name" value="PFKB_KINASES_2"/>
    <property type="match status" value="1"/>
</dbReference>
<organism evidence="6 7">
    <name type="scientific">candidate division MSBL1 archaeon SCGC-AAA259D14</name>
    <dbReference type="NCBI Taxonomy" id="1698261"/>
    <lineage>
        <taxon>Archaea</taxon>
        <taxon>Methanobacteriati</taxon>
        <taxon>Methanobacteriota</taxon>
        <taxon>candidate division MSBL1</taxon>
    </lineage>
</organism>
<dbReference type="PRINTS" id="PR00990">
    <property type="entry name" value="RIBOKINASE"/>
</dbReference>
<dbReference type="InterPro" id="IPR002173">
    <property type="entry name" value="Carboh/pur_kinase_PfkB_CS"/>
</dbReference>
<dbReference type="InterPro" id="IPR002139">
    <property type="entry name" value="Ribo/fructo_kinase"/>
</dbReference>
<evidence type="ECO:0000256" key="4">
    <source>
        <dbReference type="RuleBase" id="RU003704"/>
    </source>
</evidence>
<proteinExistence type="inferred from homology"/>
<protein>
    <recommendedName>
        <fullName evidence="5">Carbohydrate kinase PfkB domain-containing protein</fullName>
    </recommendedName>
</protein>
<name>A0A133U449_9EURY</name>
<comment type="caution">
    <text evidence="6">The sequence shown here is derived from an EMBL/GenBank/DDBJ whole genome shotgun (WGS) entry which is preliminary data.</text>
</comment>
<gene>
    <name evidence="6" type="ORF">AKJ62_04095</name>
</gene>
<dbReference type="AlphaFoldDB" id="A0A133U449"/>
<keyword evidence="7" id="KW-1185">Reference proteome</keyword>
<evidence type="ECO:0000259" key="5">
    <source>
        <dbReference type="Pfam" id="PF00294"/>
    </source>
</evidence>